<accession>A0A3D9JP95</accession>
<dbReference type="PRINTS" id="PR00455">
    <property type="entry name" value="HTHTETR"/>
</dbReference>
<dbReference type="InterPro" id="IPR023772">
    <property type="entry name" value="DNA-bd_HTH_TetR-type_CS"/>
</dbReference>
<dbReference type="SUPFAM" id="SSF46689">
    <property type="entry name" value="Homeodomain-like"/>
    <property type="match status" value="1"/>
</dbReference>
<dbReference type="PROSITE" id="PS50977">
    <property type="entry name" value="HTH_TETR_2"/>
    <property type="match status" value="1"/>
</dbReference>
<dbReference type="Proteomes" id="UP000256977">
    <property type="component" value="Unassembled WGS sequence"/>
</dbReference>
<dbReference type="OrthoDB" id="9814200at2"/>
<dbReference type="PANTHER" id="PTHR30055:SF226">
    <property type="entry name" value="HTH-TYPE TRANSCRIPTIONAL REGULATOR PKSA"/>
    <property type="match status" value="1"/>
</dbReference>
<dbReference type="EMBL" id="QRDZ01000016">
    <property type="protein sequence ID" value="RED75276.1"/>
    <property type="molecule type" value="Genomic_DNA"/>
</dbReference>
<reference evidence="4 5" key="1">
    <citation type="submission" date="2018-07" db="EMBL/GenBank/DDBJ databases">
        <title>Genomic Encyclopedia of Type Strains, Phase III (KMG-III): the genomes of soil and plant-associated and newly described type strains.</title>
        <authorList>
            <person name="Whitman W."/>
        </authorList>
    </citation>
    <scope>NUCLEOTIDE SEQUENCE [LARGE SCALE GENOMIC DNA]</scope>
    <source>
        <strain evidence="4 5">CECT 7287</strain>
    </source>
</reference>
<dbReference type="InterPro" id="IPR001647">
    <property type="entry name" value="HTH_TetR"/>
</dbReference>
<dbReference type="InterPro" id="IPR009057">
    <property type="entry name" value="Homeodomain-like_sf"/>
</dbReference>
<evidence type="ECO:0000256" key="1">
    <source>
        <dbReference type="ARBA" id="ARBA00023125"/>
    </source>
</evidence>
<evidence type="ECO:0000256" key="2">
    <source>
        <dbReference type="PROSITE-ProRule" id="PRU00335"/>
    </source>
</evidence>
<dbReference type="PANTHER" id="PTHR30055">
    <property type="entry name" value="HTH-TYPE TRANSCRIPTIONAL REGULATOR RUTR"/>
    <property type="match status" value="1"/>
</dbReference>
<evidence type="ECO:0000259" key="3">
    <source>
        <dbReference type="PROSITE" id="PS50977"/>
    </source>
</evidence>
<dbReference type="AlphaFoldDB" id="A0A3D9JP95"/>
<feature type="DNA-binding region" description="H-T-H motif" evidence="2">
    <location>
        <begin position="25"/>
        <end position="44"/>
    </location>
</feature>
<comment type="caution">
    <text evidence="4">The sequence shown here is derived from an EMBL/GenBank/DDBJ whole genome shotgun (WGS) entry which is preliminary data.</text>
</comment>
<feature type="domain" description="HTH tetR-type" evidence="3">
    <location>
        <begin position="2"/>
        <end position="62"/>
    </location>
</feature>
<dbReference type="PROSITE" id="PS01081">
    <property type="entry name" value="HTH_TETR_1"/>
    <property type="match status" value="1"/>
</dbReference>
<name>A0A3D9JP95_9BACL</name>
<evidence type="ECO:0000313" key="5">
    <source>
        <dbReference type="Proteomes" id="UP000256977"/>
    </source>
</evidence>
<organism evidence="4 5">
    <name type="scientific">Cohnella phaseoli</name>
    <dbReference type="NCBI Taxonomy" id="456490"/>
    <lineage>
        <taxon>Bacteria</taxon>
        <taxon>Bacillati</taxon>
        <taxon>Bacillota</taxon>
        <taxon>Bacilli</taxon>
        <taxon>Bacillales</taxon>
        <taxon>Paenibacillaceae</taxon>
        <taxon>Cohnella</taxon>
    </lineage>
</organism>
<keyword evidence="5" id="KW-1185">Reference proteome</keyword>
<dbReference type="RefSeq" id="WP_116062382.1">
    <property type="nucleotide sequence ID" value="NZ_QRDZ01000016.1"/>
</dbReference>
<protein>
    <submittedName>
        <fullName evidence="4">TetR family transcriptional regulator</fullName>
    </submittedName>
</protein>
<dbReference type="InterPro" id="IPR050109">
    <property type="entry name" value="HTH-type_TetR-like_transc_reg"/>
</dbReference>
<dbReference type="Pfam" id="PF00440">
    <property type="entry name" value="TetR_N"/>
    <property type="match status" value="1"/>
</dbReference>
<proteinExistence type="predicted"/>
<sequence length="193" mass="22028">MASTYENILETSYRLFAEHGFEKTSMAMIAKALNISKPALYYHFESKDAIIDTLFEELCRSIAFSRFFKLQDYTRTNFAEKLTSDGLHLIGSQQEDARYSQIMKQYQALGYRNAKYAERLLEILEGFTAGFAELLQHGAALGAIPDDDVLVRAQMLNMILDSIDNYINYGFKYDYNAIWIKAVADIVKGVDHA</sequence>
<gene>
    <name evidence="4" type="ORF">DFP98_11678</name>
</gene>
<evidence type="ECO:0000313" key="4">
    <source>
        <dbReference type="EMBL" id="RED75276.1"/>
    </source>
</evidence>
<dbReference type="GO" id="GO:0000976">
    <property type="term" value="F:transcription cis-regulatory region binding"/>
    <property type="evidence" value="ECO:0007669"/>
    <property type="project" value="TreeGrafter"/>
</dbReference>
<dbReference type="Gene3D" id="1.10.357.10">
    <property type="entry name" value="Tetracycline Repressor, domain 2"/>
    <property type="match status" value="1"/>
</dbReference>
<dbReference type="GO" id="GO:0003700">
    <property type="term" value="F:DNA-binding transcription factor activity"/>
    <property type="evidence" value="ECO:0007669"/>
    <property type="project" value="TreeGrafter"/>
</dbReference>
<dbReference type="SUPFAM" id="SSF48498">
    <property type="entry name" value="Tetracyclin repressor-like, C-terminal domain"/>
    <property type="match status" value="1"/>
</dbReference>
<keyword evidence="1 2" id="KW-0238">DNA-binding</keyword>
<dbReference type="InterPro" id="IPR036271">
    <property type="entry name" value="Tet_transcr_reg_TetR-rel_C_sf"/>
</dbReference>